<feature type="transmembrane region" description="Helical" evidence="7">
    <location>
        <begin position="249"/>
        <end position="269"/>
    </location>
</feature>
<gene>
    <name evidence="8" type="ORF">EHS25_000626</name>
</gene>
<feature type="transmembrane region" description="Helical" evidence="7">
    <location>
        <begin position="419"/>
        <end position="438"/>
    </location>
</feature>
<feature type="transmembrane region" description="Helical" evidence="7">
    <location>
        <begin position="47"/>
        <end position="67"/>
    </location>
</feature>
<dbReference type="PANTHER" id="PTHR30618:SF2">
    <property type="entry name" value="ALLANTOIN PERMEASE-RELATED"/>
    <property type="match status" value="1"/>
</dbReference>
<evidence type="ECO:0000256" key="6">
    <source>
        <dbReference type="SAM" id="MobiDB-lite"/>
    </source>
</evidence>
<dbReference type="Pfam" id="PF02133">
    <property type="entry name" value="Transp_cyt_pur"/>
    <property type="match status" value="2"/>
</dbReference>
<sequence>MAKTKSVIKRLETNHPEGLSHAELFLSSEDLLPVDDDKKTWDWWNFVTFWIADSFNLNTFTIASSMISAGLNWWQALICVIIGYGLVGPLLVLNARPGAIFGITFPAVNRTTFGLFGSLWPVFNRAGMACIWWGVQAWLGGECVYVLIRALWPSFANLKNTMPASSETTTGERYGDATGSSFNVNVTRTTPLTCHLQPMSSHSSSTGCFPSPPSGSPSTSFAGLFTLITNAPDFASRAKKPSAAVWPQIIAMPIGFSITSFLGIVIASASQPQFGVQIWDVVKIMDQMLEVDGSSKTRAGLVFISAGFIYVQLLLNVAANSISAGCDLTALFPRWINIRRGGYVAAVVGICMNPWLLYKSSATFGNYLGAYGVLLSCIAGPMITDYWLVRRGHYRVNDLYTLDKEGWYYYTFGINWRGYLAYLCGFAINAPGFINTLAPNIVVPVAAQRIYSLSWITGTGVSGLIYFICCYFFPPPGMNKHFQEVDESAGEPRIDEIQRLKAEAGTPPAEGDYDDKAAAYGKPGERSQAYVLDA</sequence>
<dbReference type="EMBL" id="RSCD01000001">
    <property type="protein sequence ID" value="RSH95534.1"/>
    <property type="molecule type" value="Genomic_DNA"/>
</dbReference>
<feature type="transmembrane region" description="Helical" evidence="7">
    <location>
        <begin position="131"/>
        <end position="152"/>
    </location>
</feature>
<dbReference type="PANTHER" id="PTHR30618">
    <property type="entry name" value="NCS1 FAMILY PURINE/PYRIMIDINE TRANSPORTER"/>
    <property type="match status" value="1"/>
</dbReference>
<accession>A0A427YWU1</accession>
<dbReference type="InterPro" id="IPR001248">
    <property type="entry name" value="Pur-cyt_permease"/>
</dbReference>
<evidence type="ECO:0000256" key="2">
    <source>
        <dbReference type="ARBA" id="ARBA00008974"/>
    </source>
</evidence>
<comment type="similarity">
    <text evidence="2">Belongs to the purine-cytosine permease (2.A.39) family.</text>
</comment>
<comment type="caution">
    <text evidence="8">The sequence shown here is derived from an EMBL/GenBank/DDBJ whole genome shotgun (WGS) entry which is preliminary data.</text>
</comment>
<evidence type="ECO:0000256" key="7">
    <source>
        <dbReference type="SAM" id="Phobius"/>
    </source>
</evidence>
<comment type="subcellular location">
    <subcellularLocation>
        <location evidence="1">Membrane</location>
        <topology evidence="1">Multi-pass membrane protein</topology>
    </subcellularLocation>
</comment>
<reference evidence="8 9" key="1">
    <citation type="submission" date="2018-11" db="EMBL/GenBank/DDBJ databases">
        <title>Genome sequence of Saitozyma podzolica DSM 27192.</title>
        <authorList>
            <person name="Aliyu H."/>
            <person name="Gorte O."/>
            <person name="Ochsenreither K."/>
        </authorList>
    </citation>
    <scope>NUCLEOTIDE SEQUENCE [LARGE SCALE GENOMIC DNA]</scope>
    <source>
        <strain evidence="8 9">DSM 27192</strain>
    </source>
</reference>
<feature type="transmembrane region" description="Helical" evidence="7">
    <location>
        <begin position="299"/>
        <end position="319"/>
    </location>
</feature>
<keyword evidence="9" id="KW-1185">Reference proteome</keyword>
<dbReference type="OrthoDB" id="2018619at2759"/>
<feature type="transmembrane region" description="Helical" evidence="7">
    <location>
        <begin position="73"/>
        <end position="93"/>
    </location>
</feature>
<evidence type="ECO:0000256" key="1">
    <source>
        <dbReference type="ARBA" id="ARBA00004141"/>
    </source>
</evidence>
<protein>
    <recommendedName>
        <fullName evidence="10">Uracil permease</fullName>
    </recommendedName>
</protein>
<keyword evidence="3 7" id="KW-0812">Transmembrane</keyword>
<evidence type="ECO:0000256" key="5">
    <source>
        <dbReference type="ARBA" id="ARBA00023136"/>
    </source>
</evidence>
<dbReference type="GO" id="GO:0015205">
    <property type="term" value="F:nucleobase transmembrane transporter activity"/>
    <property type="evidence" value="ECO:0007669"/>
    <property type="project" value="TreeGrafter"/>
</dbReference>
<evidence type="ECO:0008006" key="10">
    <source>
        <dbReference type="Google" id="ProtNLM"/>
    </source>
</evidence>
<feature type="transmembrane region" description="Helical" evidence="7">
    <location>
        <begin position="450"/>
        <end position="473"/>
    </location>
</feature>
<evidence type="ECO:0000256" key="3">
    <source>
        <dbReference type="ARBA" id="ARBA00022692"/>
    </source>
</evidence>
<name>A0A427YWU1_9TREE</name>
<evidence type="ECO:0000313" key="9">
    <source>
        <dbReference type="Proteomes" id="UP000279259"/>
    </source>
</evidence>
<dbReference type="AlphaFoldDB" id="A0A427YWU1"/>
<evidence type="ECO:0000313" key="8">
    <source>
        <dbReference type="EMBL" id="RSH95534.1"/>
    </source>
</evidence>
<keyword evidence="5 7" id="KW-0472">Membrane</keyword>
<feature type="region of interest" description="Disordered" evidence="6">
    <location>
        <begin position="504"/>
        <end position="534"/>
    </location>
</feature>
<dbReference type="Proteomes" id="UP000279259">
    <property type="component" value="Unassembled WGS sequence"/>
</dbReference>
<feature type="transmembrane region" description="Helical" evidence="7">
    <location>
        <begin position="370"/>
        <end position="389"/>
    </location>
</feature>
<keyword evidence="4 7" id="KW-1133">Transmembrane helix</keyword>
<feature type="transmembrane region" description="Helical" evidence="7">
    <location>
        <begin position="340"/>
        <end position="358"/>
    </location>
</feature>
<organism evidence="8 9">
    <name type="scientific">Saitozyma podzolica</name>
    <dbReference type="NCBI Taxonomy" id="1890683"/>
    <lineage>
        <taxon>Eukaryota</taxon>
        <taxon>Fungi</taxon>
        <taxon>Dikarya</taxon>
        <taxon>Basidiomycota</taxon>
        <taxon>Agaricomycotina</taxon>
        <taxon>Tremellomycetes</taxon>
        <taxon>Tremellales</taxon>
        <taxon>Trimorphomycetaceae</taxon>
        <taxon>Saitozyma</taxon>
    </lineage>
</organism>
<dbReference type="Gene3D" id="1.10.4160.10">
    <property type="entry name" value="Hydantoin permease"/>
    <property type="match status" value="2"/>
</dbReference>
<proteinExistence type="inferred from homology"/>
<dbReference type="GO" id="GO:0005886">
    <property type="term" value="C:plasma membrane"/>
    <property type="evidence" value="ECO:0007669"/>
    <property type="project" value="TreeGrafter"/>
</dbReference>
<dbReference type="InterPro" id="IPR045225">
    <property type="entry name" value="Uracil/uridine/allantoin_perm"/>
</dbReference>
<evidence type="ECO:0000256" key="4">
    <source>
        <dbReference type="ARBA" id="ARBA00022989"/>
    </source>
</evidence>
<feature type="transmembrane region" description="Helical" evidence="7">
    <location>
        <begin position="100"/>
        <end position="119"/>
    </location>
</feature>